<dbReference type="InterPro" id="IPR008978">
    <property type="entry name" value="HSP20-like_chaperone"/>
</dbReference>
<dbReference type="CDD" id="cd06464">
    <property type="entry name" value="ACD_sHsps-like"/>
    <property type="match status" value="1"/>
</dbReference>
<dbReference type="Gene3D" id="2.60.40.790">
    <property type="match status" value="1"/>
</dbReference>
<reference evidence="5" key="1">
    <citation type="journal article" date="2018" name="Front. Microbiol.">
        <title>Genome-Based Analysis Reveals the Taxonomy and Diversity of the Family Idiomarinaceae.</title>
        <authorList>
            <person name="Liu Y."/>
            <person name="Lai Q."/>
            <person name="Shao Z."/>
        </authorList>
    </citation>
    <scope>NUCLEOTIDE SEQUENCE [LARGE SCALE GENOMIC DNA]</scope>
    <source>
        <strain evidence="5">SN-14</strain>
    </source>
</reference>
<evidence type="ECO:0000259" key="3">
    <source>
        <dbReference type="PROSITE" id="PS01031"/>
    </source>
</evidence>
<sequence length="153" mass="17561">MSIFPQLRSQSQLARWDPFNGGSSIFDAFSDIFNDKVVAPVESVWNPPVDIIENDKEVILKMDVPGMNNKDIHVEIDNGALVIRGERKYEKEHKEENYLCVERRYGQFSRSFRLPDYVDESHIKAECKNGLLQVHLSKQPGKKKEVRSIAVGN</sequence>
<evidence type="ECO:0000256" key="2">
    <source>
        <dbReference type="RuleBase" id="RU003616"/>
    </source>
</evidence>
<dbReference type="InterPro" id="IPR031107">
    <property type="entry name" value="Small_HSP"/>
</dbReference>
<accession>A0AA94EI92</accession>
<dbReference type="AlphaFoldDB" id="A0AA94EI92"/>
<gene>
    <name evidence="4" type="ORF">CWE23_06305</name>
</gene>
<comment type="similarity">
    <text evidence="1 2">Belongs to the small heat shock protein (HSP20) family.</text>
</comment>
<organism evidence="4 5">
    <name type="scientific">Idiomarina aquatica</name>
    <dbReference type="NCBI Taxonomy" id="1327752"/>
    <lineage>
        <taxon>Bacteria</taxon>
        <taxon>Pseudomonadati</taxon>
        <taxon>Pseudomonadota</taxon>
        <taxon>Gammaproteobacteria</taxon>
        <taxon>Alteromonadales</taxon>
        <taxon>Idiomarinaceae</taxon>
        <taxon>Idiomarina</taxon>
    </lineage>
</organism>
<evidence type="ECO:0000256" key="1">
    <source>
        <dbReference type="PROSITE-ProRule" id="PRU00285"/>
    </source>
</evidence>
<evidence type="ECO:0000313" key="4">
    <source>
        <dbReference type="EMBL" id="RUO45599.1"/>
    </source>
</evidence>
<comment type="caution">
    <text evidence="4">The sequence shown here is derived from an EMBL/GenBank/DDBJ whole genome shotgun (WGS) entry which is preliminary data.</text>
</comment>
<dbReference type="Proteomes" id="UP000286680">
    <property type="component" value="Unassembled WGS sequence"/>
</dbReference>
<protein>
    <recommendedName>
        <fullName evidence="3">SHSP domain-containing protein</fullName>
    </recommendedName>
</protein>
<evidence type="ECO:0000313" key="5">
    <source>
        <dbReference type="Proteomes" id="UP000286680"/>
    </source>
</evidence>
<keyword evidence="5" id="KW-1185">Reference proteome</keyword>
<feature type="domain" description="SHSP" evidence="3">
    <location>
        <begin position="40"/>
        <end position="153"/>
    </location>
</feature>
<dbReference type="PANTHER" id="PTHR11527">
    <property type="entry name" value="HEAT-SHOCK PROTEIN 20 FAMILY MEMBER"/>
    <property type="match status" value="1"/>
</dbReference>
<dbReference type="RefSeq" id="WP_126819766.1">
    <property type="nucleotide sequence ID" value="NZ_PIPS01000001.1"/>
</dbReference>
<name>A0AA94EI92_9GAMM</name>
<dbReference type="Pfam" id="PF00011">
    <property type="entry name" value="HSP20"/>
    <property type="match status" value="1"/>
</dbReference>
<dbReference type="SUPFAM" id="SSF49764">
    <property type="entry name" value="HSP20-like chaperones"/>
    <property type="match status" value="1"/>
</dbReference>
<dbReference type="PROSITE" id="PS01031">
    <property type="entry name" value="SHSP"/>
    <property type="match status" value="1"/>
</dbReference>
<dbReference type="EMBL" id="PIPS01000001">
    <property type="protein sequence ID" value="RUO45599.1"/>
    <property type="molecule type" value="Genomic_DNA"/>
</dbReference>
<proteinExistence type="inferred from homology"/>
<dbReference type="InterPro" id="IPR002068">
    <property type="entry name" value="A-crystallin/Hsp20_dom"/>
</dbReference>